<sequence>MVDQHAVAAVGQIERDIFVGLLGAGAAVFVPGFYRLAVAHQGGKALAEAVDGFADAEVEALKHVVALGSYYPAT</sequence>
<gene>
    <name evidence="2" type="ORF">NCTC5050_03156</name>
</gene>
<keyword evidence="3" id="KW-1185">Reference proteome</keyword>
<evidence type="ECO:0000256" key="1">
    <source>
        <dbReference type="SAM" id="Phobius"/>
    </source>
</evidence>
<evidence type="ECO:0000313" key="2">
    <source>
        <dbReference type="EMBL" id="STV21856.1"/>
    </source>
</evidence>
<keyword evidence="1" id="KW-0812">Transmembrane</keyword>
<dbReference type="Proteomes" id="UP000255382">
    <property type="component" value="Unassembled WGS sequence"/>
</dbReference>
<reference evidence="2 3" key="1">
    <citation type="submission" date="2018-06" db="EMBL/GenBank/DDBJ databases">
        <authorList>
            <consortium name="Pathogen Informatics"/>
            <person name="Doyle S."/>
        </authorList>
    </citation>
    <scope>NUCLEOTIDE SEQUENCE [LARGE SCALE GENOMIC DNA]</scope>
    <source>
        <strain evidence="2 3">NCTC5050</strain>
    </source>
</reference>
<feature type="transmembrane region" description="Helical" evidence="1">
    <location>
        <begin position="17"/>
        <end position="37"/>
    </location>
</feature>
<evidence type="ECO:0000313" key="3">
    <source>
        <dbReference type="Proteomes" id="UP000255382"/>
    </source>
</evidence>
<protein>
    <submittedName>
        <fullName evidence="2">Uncharacterized protein</fullName>
    </submittedName>
</protein>
<accession>A0A378AUR3</accession>
<keyword evidence="1" id="KW-1133">Transmembrane helix</keyword>
<dbReference type="EMBL" id="UGLZ01000005">
    <property type="protein sequence ID" value="STV21856.1"/>
    <property type="molecule type" value="Genomic_DNA"/>
</dbReference>
<name>A0A378AUR3_KLEPO</name>
<organism evidence="2 3">
    <name type="scientific">Klebsiella pneumoniae subsp. ozaenae</name>
    <dbReference type="NCBI Taxonomy" id="574"/>
    <lineage>
        <taxon>Bacteria</taxon>
        <taxon>Pseudomonadati</taxon>
        <taxon>Pseudomonadota</taxon>
        <taxon>Gammaproteobacteria</taxon>
        <taxon>Enterobacterales</taxon>
        <taxon>Enterobacteriaceae</taxon>
        <taxon>Klebsiella/Raoultella group</taxon>
        <taxon>Klebsiella</taxon>
        <taxon>Klebsiella pneumoniae complex</taxon>
    </lineage>
</organism>
<keyword evidence="1" id="KW-0472">Membrane</keyword>
<proteinExistence type="predicted"/>
<dbReference type="AlphaFoldDB" id="A0A378AUR3"/>